<feature type="transmembrane region" description="Helical" evidence="10">
    <location>
        <begin position="42"/>
        <end position="62"/>
    </location>
</feature>
<dbReference type="SUPFAM" id="SSF161098">
    <property type="entry name" value="MetI-like"/>
    <property type="match status" value="1"/>
</dbReference>
<dbReference type="Proteomes" id="UP000250079">
    <property type="component" value="Chromosome"/>
</dbReference>
<feature type="transmembrane region" description="Helical" evidence="10">
    <location>
        <begin position="91"/>
        <end position="120"/>
    </location>
</feature>
<feature type="transmembrane region" description="Helical" evidence="10">
    <location>
        <begin position="163"/>
        <end position="185"/>
    </location>
</feature>
<keyword evidence="7 10" id="KW-0812">Transmembrane</keyword>
<organism evidence="12 13">
    <name type="scientific">Granulosicoccus antarcticus IMCC3135</name>
    <dbReference type="NCBI Taxonomy" id="1192854"/>
    <lineage>
        <taxon>Bacteria</taxon>
        <taxon>Pseudomonadati</taxon>
        <taxon>Pseudomonadota</taxon>
        <taxon>Gammaproteobacteria</taxon>
        <taxon>Chromatiales</taxon>
        <taxon>Granulosicoccaceae</taxon>
        <taxon>Granulosicoccus</taxon>
    </lineage>
</organism>
<keyword evidence="13" id="KW-1185">Reference proteome</keyword>
<keyword evidence="4" id="KW-0813">Transport</keyword>
<evidence type="ECO:0000256" key="4">
    <source>
        <dbReference type="ARBA" id="ARBA00022448"/>
    </source>
</evidence>
<accession>A0A2Z2NIS3</accession>
<keyword evidence="6" id="KW-0592">Phosphate transport</keyword>
<dbReference type="EMBL" id="CP018632">
    <property type="protein sequence ID" value="ASJ70963.1"/>
    <property type="molecule type" value="Genomic_DNA"/>
</dbReference>
<dbReference type="Pfam" id="PF00528">
    <property type="entry name" value="BPD_transp_1"/>
    <property type="match status" value="1"/>
</dbReference>
<proteinExistence type="inferred from homology"/>
<dbReference type="PANTHER" id="PTHR42922">
    <property type="entry name" value="PHOSPHATE TRANSPORT SYSTEM PERMEASE PROTEIN PSTA"/>
    <property type="match status" value="1"/>
</dbReference>
<dbReference type="CDD" id="cd06261">
    <property type="entry name" value="TM_PBP2"/>
    <property type="match status" value="1"/>
</dbReference>
<feature type="domain" description="ABC transmembrane type-1" evidence="11">
    <location>
        <begin position="92"/>
        <end position="295"/>
    </location>
</feature>
<evidence type="ECO:0000259" key="11">
    <source>
        <dbReference type="PROSITE" id="PS50928"/>
    </source>
</evidence>
<evidence type="ECO:0000256" key="8">
    <source>
        <dbReference type="ARBA" id="ARBA00022989"/>
    </source>
</evidence>
<gene>
    <name evidence="12" type="primary">pstA_1</name>
    <name evidence="12" type="ORF">IMCC3135_04250</name>
</gene>
<dbReference type="RefSeq" id="WP_088916452.1">
    <property type="nucleotide sequence ID" value="NZ_CP018632.1"/>
</dbReference>
<evidence type="ECO:0000256" key="9">
    <source>
        <dbReference type="ARBA" id="ARBA00023136"/>
    </source>
</evidence>
<dbReference type="PROSITE" id="PS50928">
    <property type="entry name" value="ABC_TM1"/>
    <property type="match status" value="1"/>
</dbReference>
<dbReference type="GO" id="GO:0005886">
    <property type="term" value="C:plasma membrane"/>
    <property type="evidence" value="ECO:0007669"/>
    <property type="project" value="UniProtKB-SubCell"/>
</dbReference>
<evidence type="ECO:0000256" key="1">
    <source>
        <dbReference type="ARBA" id="ARBA00004651"/>
    </source>
</evidence>
<dbReference type="OrthoDB" id="9785113at2"/>
<comment type="subcellular location">
    <subcellularLocation>
        <location evidence="10">Cell inner membrane</location>
        <topology evidence="10">Multi-pass membrane protein</topology>
    </subcellularLocation>
    <subcellularLocation>
        <location evidence="1">Cell membrane</location>
        <topology evidence="1">Multi-pass membrane protein</topology>
    </subcellularLocation>
</comment>
<dbReference type="AlphaFoldDB" id="A0A2Z2NIS3"/>
<dbReference type="InterPro" id="IPR035906">
    <property type="entry name" value="MetI-like_sf"/>
</dbReference>
<name>A0A2Z2NIS3_9GAMM</name>
<evidence type="ECO:0000256" key="2">
    <source>
        <dbReference type="ARBA" id="ARBA00007069"/>
    </source>
</evidence>
<evidence type="ECO:0000256" key="5">
    <source>
        <dbReference type="ARBA" id="ARBA00022475"/>
    </source>
</evidence>
<evidence type="ECO:0000256" key="6">
    <source>
        <dbReference type="ARBA" id="ARBA00022592"/>
    </source>
</evidence>
<sequence>MSIINPTAADSVSLEVAVRAIPKLERQTFESRAMKSGLLTTLTWAAALVAAIPLFSVLYMLVVEGAARIDFEALTALPPAGFEQGGGFGNAIVGTLLMVGIGALIAVPLGIIAAIYLSILGAQTRVAKVSRFLAKVLTGLPSILAGVFAYAAVVVWMGTYSAIAGGIALGVLMLPTVILTAEESMKEVPQRMKDAAFGMGCTRSQVVWSVVLPTGLPGILTGVMLAVAGAAGESAPLLFTALFSNYYVSEVAEPTASLSILIYNFSAMPFDNQISLAWAASLVLVFMVLVINILARLLGRSKV</sequence>
<feature type="transmembrane region" description="Helical" evidence="10">
    <location>
        <begin position="132"/>
        <end position="157"/>
    </location>
</feature>
<dbReference type="InterPro" id="IPR005672">
    <property type="entry name" value="Phosphate_PstA"/>
</dbReference>
<dbReference type="PANTHER" id="PTHR42922:SF1">
    <property type="entry name" value="PHOSPHATE TRANSPORT SYSTEM PERMEASE PROTEIN PSTA"/>
    <property type="match status" value="1"/>
</dbReference>
<dbReference type="InterPro" id="IPR000515">
    <property type="entry name" value="MetI-like"/>
</dbReference>
<evidence type="ECO:0000256" key="3">
    <source>
        <dbReference type="ARBA" id="ARBA00016864"/>
    </source>
</evidence>
<dbReference type="InterPro" id="IPR051408">
    <property type="entry name" value="Phosphate_transprt_permease"/>
</dbReference>
<dbReference type="GO" id="GO:0035435">
    <property type="term" value="P:phosphate ion transmembrane transport"/>
    <property type="evidence" value="ECO:0007669"/>
    <property type="project" value="InterPro"/>
</dbReference>
<evidence type="ECO:0000256" key="7">
    <source>
        <dbReference type="ARBA" id="ARBA00022692"/>
    </source>
</evidence>
<comment type="similarity">
    <text evidence="2 10">Belongs to the binding-protein-dependent transport system permease family. CysTW subfamily.</text>
</comment>
<feature type="transmembrane region" description="Helical" evidence="10">
    <location>
        <begin position="276"/>
        <end position="298"/>
    </location>
</feature>
<evidence type="ECO:0000313" key="13">
    <source>
        <dbReference type="Proteomes" id="UP000250079"/>
    </source>
</evidence>
<dbReference type="Gene3D" id="1.10.3720.10">
    <property type="entry name" value="MetI-like"/>
    <property type="match status" value="1"/>
</dbReference>
<dbReference type="GO" id="GO:0005315">
    <property type="term" value="F:phosphate transmembrane transporter activity"/>
    <property type="evidence" value="ECO:0007669"/>
    <property type="project" value="InterPro"/>
</dbReference>
<evidence type="ECO:0000256" key="10">
    <source>
        <dbReference type="RuleBase" id="RU363043"/>
    </source>
</evidence>
<keyword evidence="8 10" id="KW-1133">Transmembrane helix</keyword>
<keyword evidence="9 10" id="KW-0472">Membrane</keyword>
<keyword evidence="5 10" id="KW-1003">Cell membrane</keyword>
<dbReference type="KEGG" id="gai:IMCC3135_04250"/>
<feature type="transmembrane region" description="Helical" evidence="10">
    <location>
        <begin position="206"/>
        <end position="231"/>
    </location>
</feature>
<reference evidence="12 13" key="1">
    <citation type="submission" date="2016-12" db="EMBL/GenBank/DDBJ databases">
        <authorList>
            <person name="Song W.-J."/>
            <person name="Kurnit D.M."/>
        </authorList>
    </citation>
    <scope>NUCLEOTIDE SEQUENCE [LARGE SCALE GENOMIC DNA]</scope>
    <source>
        <strain evidence="12 13">IMCC3135</strain>
    </source>
</reference>
<dbReference type="NCBIfam" id="TIGR00974">
    <property type="entry name" value="3a0107s02c"/>
    <property type="match status" value="1"/>
</dbReference>
<protein>
    <recommendedName>
        <fullName evidence="3 10">Phosphate transport system permease protein PstA</fullName>
    </recommendedName>
</protein>
<evidence type="ECO:0000313" key="12">
    <source>
        <dbReference type="EMBL" id="ASJ70963.1"/>
    </source>
</evidence>